<dbReference type="RefSeq" id="WP_063389624.1">
    <property type="nucleotide sequence ID" value="NZ_LWBR01000079.1"/>
</dbReference>
<dbReference type="GO" id="GO:0016020">
    <property type="term" value="C:membrane"/>
    <property type="evidence" value="ECO:0007669"/>
    <property type="project" value="UniProtKB-SubCell"/>
</dbReference>
<dbReference type="Proteomes" id="UP000076476">
    <property type="component" value="Unassembled WGS sequence"/>
</dbReference>
<evidence type="ECO:0000259" key="6">
    <source>
        <dbReference type="Pfam" id="PF04893"/>
    </source>
</evidence>
<keyword evidence="4 5" id="KW-0472">Membrane</keyword>
<dbReference type="STRING" id="33936.AZI98_18000"/>
<proteinExistence type="predicted"/>
<evidence type="ECO:0000313" key="7">
    <source>
        <dbReference type="EMBL" id="KZN94597.1"/>
    </source>
</evidence>
<evidence type="ECO:0000256" key="1">
    <source>
        <dbReference type="ARBA" id="ARBA00004141"/>
    </source>
</evidence>
<feature type="transmembrane region" description="Helical" evidence="5">
    <location>
        <begin position="203"/>
        <end position="222"/>
    </location>
</feature>
<name>A0A161ZP95_9BACI</name>
<dbReference type="AlphaFoldDB" id="A0A161ZP95"/>
<gene>
    <name evidence="7" type="ORF">AZI98_18000</name>
</gene>
<keyword evidence="2 5" id="KW-0812">Transmembrane</keyword>
<comment type="caution">
    <text evidence="7">The sequence shown here is derived from an EMBL/GenBank/DDBJ whole genome shotgun (WGS) entry which is preliminary data.</text>
</comment>
<feature type="transmembrane region" description="Helical" evidence="5">
    <location>
        <begin position="39"/>
        <end position="58"/>
    </location>
</feature>
<keyword evidence="3 5" id="KW-1133">Transmembrane helix</keyword>
<accession>A0A161ZP95</accession>
<keyword evidence="8" id="KW-1185">Reference proteome</keyword>
<comment type="subcellular location">
    <subcellularLocation>
        <location evidence="1">Membrane</location>
        <topology evidence="1">Multi-pass membrane protein</topology>
    </subcellularLocation>
</comment>
<sequence length="229" mass="24049">MSEQLNIQHSNEKVDKPSLLGIVTSPIETLERIKQQPKVLLPLIVVIIISSLAAYLSVLSVDYSIVEEELGAEGAAYVGAFTTVGALVSGIIGGLITLLISALILFAIVKIAGKQIRFKQMFSMTVFISLVTSIGTLLNAIILYFVGGGDITNQVFTSLNSIVGAEGALGSFLSSIEIFGIWGTILTAFGLHHVGQLSKGASWTISIVLFILGSLLLTLSGATQSLVGA</sequence>
<evidence type="ECO:0000256" key="5">
    <source>
        <dbReference type="SAM" id="Phobius"/>
    </source>
</evidence>
<organism evidence="7 8">
    <name type="scientific">Aeribacillus pallidus</name>
    <dbReference type="NCBI Taxonomy" id="33936"/>
    <lineage>
        <taxon>Bacteria</taxon>
        <taxon>Bacillati</taxon>
        <taxon>Bacillota</taxon>
        <taxon>Bacilli</taxon>
        <taxon>Bacillales</taxon>
        <taxon>Bacillaceae</taxon>
        <taxon>Aeribacillus</taxon>
    </lineage>
</organism>
<feature type="transmembrane region" description="Helical" evidence="5">
    <location>
        <begin position="78"/>
        <end position="109"/>
    </location>
</feature>
<feature type="transmembrane region" description="Helical" evidence="5">
    <location>
        <begin position="167"/>
        <end position="191"/>
    </location>
</feature>
<dbReference type="InterPro" id="IPR006977">
    <property type="entry name" value="Yip1_dom"/>
</dbReference>
<evidence type="ECO:0000313" key="8">
    <source>
        <dbReference type="Proteomes" id="UP000076476"/>
    </source>
</evidence>
<feature type="domain" description="Yip1" evidence="6">
    <location>
        <begin position="21"/>
        <end position="217"/>
    </location>
</feature>
<evidence type="ECO:0000256" key="3">
    <source>
        <dbReference type="ARBA" id="ARBA00022989"/>
    </source>
</evidence>
<feature type="transmembrane region" description="Helical" evidence="5">
    <location>
        <begin position="121"/>
        <end position="147"/>
    </location>
</feature>
<protein>
    <recommendedName>
        <fullName evidence="6">Yip1 domain-containing protein</fullName>
    </recommendedName>
</protein>
<evidence type="ECO:0000256" key="2">
    <source>
        <dbReference type="ARBA" id="ARBA00022692"/>
    </source>
</evidence>
<dbReference type="OrthoDB" id="2940219at2"/>
<dbReference type="Pfam" id="PF04893">
    <property type="entry name" value="Yip1"/>
    <property type="match status" value="1"/>
</dbReference>
<evidence type="ECO:0000256" key="4">
    <source>
        <dbReference type="ARBA" id="ARBA00023136"/>
    </source>
</evidence>
<dbReference type="EMBL" id="LWBR01000079">
    <property type="protein sequence ID" value="KZN94597.1"/>
    <property type="molecule type" value="Genomic_DNA"/>
</dbReference>
<reference evidence="7 8" key="1">
    <citation type="submission" date="2016-04" db="EMBL/GenBank/DDBJ databases">
        <title>Draft genome sequence of Aeribacillus pallidus 8m3 from petroleum reservoir.</title>
        <authorList>
            <person name="Poltaraus A.B."/>
            <person name="Nazina T.N."/>
            <person name="Tourova T.P."/>
            <person name="Malakho S.M."/>
            <person name="Korshunova A.V."/>
            <person name="Sokolova D.S."/>
        </authorList>
    </citation>
    <scope>NUCLEOTIDE SEQUENCE [LARGE SCALE GENOMIC DNA]</scope>
    <source>
        <strain evidence="7 8">8m3</strain>
    </source>
</reference>